<dbReference type="PROSITE" id="PS51012">
    <property type="entry name" value="ABC_TM2"/>
    <property type="match status" value="1"/>
</dbReference>
<dbReference type="AlphaFoldDB" id="M2U4S0"/>
<dbReference type="InterPro" id="IPR013525">
    <property type="entry name" value="ABC2_TM"/>
</dbReference>
<evidence type="ECO:0000259" key="6">
    <source>
        <dbReference type="PROSITE" id="PS51012"/>
    </source>
</evidence>
<comment type="caution">
    <text evidence="7">The sequence shown here is derived from an EMBL/GenBank/DDBJ whole genome shotgun (WGS) entry which is preliminary data.</text>
</comment>
<feature type="transmembrane region" description="Helical" evidence="5">
    <location>
        <begin position="83"/>
        <end position="101"/>
    </location>
</feature>
<feature type="transmembrane region" description="Helical" evidence="5">
    <location>
        <begin position="131"/>
        <end position="156"/>
    </location>
</feature>
<dbReference type="GO" id="GO:0140359">
    <property type="term" value="F:ABC-type transporter activity"/>
    <property type="evidence" value="ECO:0007669"/>
    <property type="project" value="InterPro"/>
</dbReference>
<keyword evidence="5" id="KW-1003">Cell membrane</keyword>
<dbReference type="PANTHER" id="PTHR43332">
    <property type="entry name" value="INNER MEMBRANE TRANSPORT PERMEASE YADH-RELATED"/>
    <property type="match status" value="1"/>
</dbReference>
<evidence type="ECO:0000256" key="4">
    <source>
        <dbReference type="ARBA" id="ARBA00023136"/>
    </source>
</evidence>
<feature type="transmembrane region" description="Helical" evidence="5">
    <location>
        <begin position="197"/>
        <end position="218"/>
    </location>
</feature>
<feature type="transmembrane region" description="Helical" evidence="5">
    <location>
        <begin position="53"/>
        <end position="71"/>
    </location>
</feature>
<protein>
    <recommendedName>
        <fullName evidence="5">Transport permease protein</fullName>
    </recommendedName>
</protein>
<evidence type="ECO:0000256" key="5">
    <source>
        <dbReference type="RuleBase" id="RU361157"/>
    </source>
</evidence>
<dbReference type="PRINTS" id="PR00164">
    <property type="entry name" value="ABC2TRNSPORT"/>
</dbReference>
<organism evidence="7 8">
    <name type="scientific">Pacificimonas flava</name>
    <dbReference type="NCBI Taxonomy" id="1234595"/>
    <lineage>
        <taxon>Bacteria</taxon>
        <taxon>Pseudomonadati</taxon>
        <taxon>Pseudomonadota</taxon>
        <taxon>Alphaproteobacteria</taxon>
        <taxon>Sphingomonadales</taxon>
        <taxon>Sphingosinicellaceae</taxon>
        <taxon>Pacificimonas</taxon>
    </lineage>
</organism>
<sequence length="284" mass="31160">MTDTTDSAARRHSNTPARAEPGEPLIPFINWRGLATLYMKEVRRFFKVQLQTIWAPAITTLLFLAIFTVALGRGDRVVLGMPFNHFLAPGLIIMGMIQNAFANSQSSLLIGKIQGTIVDVLMPPISTAELLTTYVAGAVTRGFLVGLAVFGAMWLWPDLQPHIREPWAVLFFGLMGTMLLSLLGVITGLWADKFDHAAAVTNFVIQPLSLLSGTFYTIDRLPPSAQALSLGNPFFYIIDGFRYGFLGIADHHPVLQGAVVLLVLNGALFALAYWLLSTGWRIKS</sequence>
<gene>
    <name evidence="7" type="ORF">C725_1630</name>
</gene>
<evidence type="ECO:0000256" key="1">
    <source>
        <dbReference type="ARBA" id="ARBA00004141"/>
    </source>
</evidence>
<feature type="domain" description="ABC transmembrane type-2" evidence="6">
    <location>
        <begin position="47"/>
        <end position="279"/>
    </location>
</feature>
<keyword evidence="2 5" id="KW-0812">Transmembrane</keyword>
<reference evidence="7 8" key="1">
    <citation type="journal article" date="2013" name="Genome Announc.">
        <title>Draft Genome Sequence of Strain JLT2015T, Belonging to the Family Sphingomonadaceae of the Alphaproteobacteria.</title>
        <authorList>
            <person name="Tang K."/>
            <person name="Liu K."/>
            <person name="Li S."/>
            <person name="Jiao N."/>
        </authorList>
    </citation>
    <scope>NUCLEOTIDE SEQUENCE [LARGE SCALE GENOMIC DNA]</scope>
    <source>
        <strain evidence="7 8">JLT2015</strain>
    </source>
</reference>
<keyword evidence="4 5" id="KW-0472">Membrane</keyword>
<keyword evidence="5" id="KW-0813">Transport</keyword>
<keyword evidence="8" id="KW-1185">Reference proteome</keyword>
<evidence type="ECO:0000313" key="8">
    <source>
        <dbReference type="Proteomes" id="UP000011717"/>
    </source>
</evidence>
<dbReference type="Pfam" id="PF01061">
    <property type="entry name" value="ABC2_membrane"/>
    <property type="match status" value="1"/>
</dbReference>
<dbReference type="InterPro" id="IPR052522">
    <property type="entry name" value="ABC-2_transport_permease"/>
</dbReference>
<dbReference type="EMBL" id="AMRV01000004">
    <property type="protein sequence ID" value="EMD83032.1"/>
    <property type="molecule type" value="Genomic_DNA"/>
</dbReference>
<dbReference type="OrthoDB" id="9804001at2"/>
<dbReference type="GO" id="GO:0043190">
    <property type="term" value="C:ATP-binding cassette (ABC) transporter complex"/>
    <property type="evidence" value="ECO:0007669"/>
    <property type="project" value="InterPro"/>
</dbReference>
<dbReference type="PIRSF" id="PIRSF006648">
    <property type="entry name" value="DrrB"/>
    <property type="match status" value="1"/>
</dbReference>
<dbReference type="PATRIC" id="fig|1234595.3.peg.1631"/>
<dbReference type="RefSeq" id="WP_008601735.1">
    <property type="nucleotide sequence ID" value="NZ_AMRV01000004.1"/>
</dbReference>
<dbReference type="InterPro" id="IPR000412">
    <property type="entry name" value="ABC_2_transport"/>
</dbReference>
<dbReference type="Proteomes" id="UP000011717">
    <property type="component" value="Unassembled WGS sequence"/>
</dbReference>
<evidence type="ECO:0000256" key="3">
    <source>
        <dbReference type="ARBA" id="ARBA00022989"/>
    </source>
</evidence>
<accession>M2U4S0</accession>
<name>M2U4S0_9SPHN</name>
<feature type="transmembrane region" description="Helical" evidence="5">
    <location>
        <begin position="168"/>
        <end position="191"/>
    </location>
</feature>
<evidence type="ECO:0000256" key="2">
    <source>
        <dbReference type="ARBA" id="ARBA00022692"/>
    </source>
</evidence>
<comment type="similarity">
    <text evidence="5">Belongs to the ABC-2 integral membrane protein family.</text>
</comment>
<feature type="transmembrane region" description="Helical" evidence="5">
    <location>
        <begin position="255"/>
        <end position="276"/>
    </location>
</feature>
<dbReference type="PANTHER" id="PTHR43332:SF1">
    <property type="entry name" value="TRANSPORT PERMEASE PROTEIN"/>
    <property type="match status" value="1"/>
</dbReference>
<dbReference type="InterPro" id="IPR047817">
    <property type="entry name" value="ABC2_TM_bact-type"/>
</dbReference>
<proteinExistence type="inferred from homology"/>
<evidence type="ECO:0000313" key="7">
    <source>
        <dbReference type="EMBL" id="EMD83032.1"/>
    </source>
</evidence>
<keyword evidence="3 5" id="KW-1133">Transmembrane helix</keyword>
<comment type="subcellular location">
    <subcellularLocation>
        <location evidence="5">Cell inner membrane</location>
        <topology evidence="5">Multi-pass membrane protein</topology>
    </subcellularLocation>
    <subcellularLocation>
        <location evidence="1">Membrane</location>
        <topology evidence="1">Multi-pass membrane protein</topology>
    </subcellularLocation>
</comment>